<name>A0A3M6TIY9_POCDA</name>
<dbReference type="Proteomes" id="UP000275408">
    <property type="component" value="Unassembled WGS sequence"/>
</dbReference>
<proteinExistence type="predicted"/>
<evidence type="ECO:0008006" key="3">
    <source>
        <dbReference type="Google" id="ProtNLM"/>
    </source>
</evidence>
<dbReference type="EMBL" id="RCHS01003508">
    <property type="protein sequence ID" value="RMX41291.1"/>
    <property type="molecule type" value="Genomic_DNA"/>
</dbReference>
<reference evidence="1 2" key="1">
    <citation type="journal article" date="2018" name="Sci. Rep.">
        <title>Comparative analysis of the Pocillopora damicornis genome highlights role of immune system in coral evolution.</title>
        <authorList>
            <person name="Cunning R."/>
            <person name="Bay R.A."/>
            <person name="Gillette P."/>
            <person name="Baker A.C."/>
            <person name="Traylor-Knowles N."/>
        </authorList>
    </citation>
    <scope>NUCLEOTIDE SEQUENCE [LARGE SCALE GENOMIC DNA]</scope>
    <source>
        <strain evidence="1">RSMAS</strain>
        <tissue evidence="1">Whole animal</tissue>
    </source>
</reference>
<sequence>MFCSARGSEVDEDANFCKSCGKEVEKVACVHPYIFKDLRLEDSGEDKDSSNEVEVEIDEETVIKYYFQRGFSYEEIIHFLAKRHDHEIIWNVCGTVLHQLSRTTLTLLKNTGTATELGKVGTKLSLFHGAVGNLLLNVPQSQIDCVSQLIIQRSVNEYQDYFDYARNALGISLPNDWQEVVRLYRKLLTIAVNEITSPPIPTPNEFFTEKKRLGMTFPS</sequence>
<comment type="caution">
    <text evidence="1">The sequence shown here is derived from an EMBL/GenBank/DDBJ whole genome shotgun (WGS) entry which is preliminary data.</text>
</comment>
<evidence type="ECO:0000313" key="1">
    <source>
        <dbReference type="EMBL" id="RMX41291.1"/>
    </source>
</evidence>
<protein>
    <recommendedName>
        <fullName evidence="3">Zinc-ribbon domain-containing protein</fullName>
    </recommendedName>
</protein>
<dbReference type="AlphaFoldDB" id="A0A3M6TIY9"/>
<gene>
    <name evidence="1" type="ORF">pdam_00017746</name>
</gene>
<evidence type="ECO:0000313" key="2">
    <source>
        <dbReference type="Proteomes" id="UP000275408"/>
    </source>
</evidence>
<organism evidence="1 2">
    <name type="scientific">Pocillopora damicornis</name>
    <name type="common">Cauliflower coral</name>
    <name type="synonym">Millepora damicornis</name>
    <dbReference type="NCBI Taxonomy" id="46731"/>
    <lineage>
        <taxon>Eukaryota</taxon>
        <taxon>Metazoa</taxon>
        <taxon>Cnidaria</taxon>
        <taxon>Anthozoa</taxon>
        <taxon>Hexacorallia</taxon>
        <taxon>Scleractinia</taxon>
        <taxon>Astrocoeniina</taxon>
        <taxon>Pocilloporidae</taxon>
        <taxon>Pocillopora</taxon>
    </lineage>
</organism>
<accession>A0A3M6TIY9</accession>
<keyword evidence="2" id="KW-1185">Reference proteome</keyword>